<accession>A0AA49JJJ6</accession>
<proteinExistence type="predicted"/>
<evidence type="ECO:0000313" key="3">
    <source>
        <dbReference type="EMBL" id="WKN39827.1"/>
    </source>
</evidence>
<evidence type="ECO:0000256" key="2">
    <source>
        <dbReference type="SAM" id="SignalP"/>
    </source>
</evidence>
<evidence type="ECO:0000256" key="1">
    <source>
        <dbReference type="SAM" id="MobiDB-lite"/>
    </source>
</evidence>
<organism evidence="3">
    <name type="scientific">Roseihalotalea indica</name>
    <dbReference type="NCBI Taxonomy" id="2867963"/>
    <lineage>
        <taxon>Bacteria</taxon>
        <taxon>Pseudomonadati</taxon>
        <taxon>Bacteroidota</taxon>
        <taxon>Cytophagia</taxon>
        <taxon>Cytophagales</taxon>
        <taxon>Catalimonadaceae</taxon>
        <taxon>Roseihalotalea</taxon>
    </lineage>
</organism>
<sequence>MKKIVNLSLAFMLVAGSMAWAQQGRGGRGGNPEERAEKLTASMTEMLALTEDQQTEVGDLNLKFATQMQETFQENRGDREAVREAMKSLNKERETELASILTEEQMQTYNEKKAELRDKARERRGHRKGRGKKDAASQQ</sequence>
<dbReference type="Pfam" id="PF13801">
    <property type="entry name" value="Metal_resist"/>
    <property type="match status" value="1"/>
</dbReference>
<protein>
    <submittedName>
        <fullName evidence="3">DUF4890 domain-containing protein</fullName>
    </submittedName>
</protein>
<feature type="chain" id="PRO_5041401263" evidence="2">
    <location>
        <begin position="22"/>
        <end position="139"/>
    </location>
</feature>
<gene>
    <name evidence="3" type="ORF">K4G66_14115</name>
</gene>
<reference evidence="3" key="1">
    <citation type="journal article" date="2023" name="Comput. Struct. Biotechnol. J.">
        <title>Discovery of a novel marine Bacteroidetes with a rich repertoire of carbohydrate-active enzymes.</title>
        <authorList>
            <person name="Chen B."/>
            <person name="Liu G."/>
            <person name="Chen Q."/>
            <person name="Wang H."/>
            <person name="Liu L."/>
            <person name="Tang K."/>
        </authorList>
    </citation>
    <scope>NUCLEOTIDE SEQUENCE</scope>
    <source>
        <strain evidence="3">TK19036</strain>
    </source>
</reference>
<dbReference type="InterPro" id="IPR025961">
    <property type="entry name" value="Metal_resist"/>
</dbReference>
<dbReference type="AlphaFoldDB" id="A0AA49JJJ6"/>
<keyword evidence="2" id="KW-0732">Signal</keyword>
<dbReference type="EMBL" id="CP120682">
    <property type="protein sequence ID" value="WKN39827.1"/>
    <property type="molecule type" value="Genomic_DNA"/>
</dbReference>
<name>A0AA49JJJ6_9BACT</name>
<feature type="compositionally biased region" description="Basic and acidic residues" evidence="1">
    <location>
        <begin position="110"/>
        <end position="121"/>
    </location>
</feature>
<feature type="signal peptide" evidence="2">
    <location>
        <begin position="1"/>
        <end position="21"/>
    </location>
</feature>
<feature type="compositionally biased region" description="Basic residues" evidence="1">
    <location>
        <begin position="122"/>
        <end position="131"/>
    </location>
</feature>
<reference evidence="3" key="2">
    <citation type="journal article" date="2024" name="Antonie Van Leeuwenhoek">
        <title>Roseihalotalea indica gen. nov., sp. nov., a halophilic Bacteroidetes from mesopelagic Southwest Indian Ocean with higher carbohydrate metabolic potential.</title>
        <authorList>
            <person name="Chen B."/>
            <person name="Zhang M."/>
            <person name="Lin D."/>
            <person name="Ye J."/>
            <person name="Tang K."/>
        </authorList>
    </citation>
    <scope>NUCLEOTIDE SEQUENCE</scope>
    <source>
        <strain evidence="3">TK19036</strain>
    </source>
</reference>
<feature type="region of interest" description="Disordered" evidence="1">
    <location>
        <begin position="93"/>
        <end position="139"/>
    </location>
</feature>